<dbReference type="NCBIfam" id="TIGR00589">
    <property type="entry name" value="ogt"/>
    <property type="match status" value="1"/>
</dbReference>
<dbReference type="PANTHER" id="PTHR10815">
    <property type="entry name" value="METHYLATED-DNA--PROTEIN-CYSTEINE METHYLTRANSFERASE"/>
    <property type="match status" value="1"/>
</dbReference>
<evidence type="ECO:0000256" key="2">
    <source>
        <dbReference type="ARBA" id="ARBA00001947"/>
    </source>
</evidence>
<dbReference type="InterPro" id="IPR036388">
    <property type="entry name" value="WH-like_DNA-bd_sf"/>
</dbReference>
<dbReference type="InterPro" id="IPR004026">
    <property type="entry name" value="Ada_DNA_repair_Zn-bd"/>
</dbReference>
<dbReference type="CDD" id="cd06445">
    <property type="entry name" value="ATase"/>
    <property type="match status" value="1"/>
</dbReference>
<dbReference type="PROSITE" id="PS00374">
    <property type="entry name" value="MGMT"/>
    <property type="match status" value="1"/>
</dbReference>
<evidence type="ECO:0000256" key="5">
    <source>
        <dbReference type="ARBA" id="ARBA00022763"/>
    </source>
</evidence>
<dbReference type="InterPro" id="IPR018060">
    <property type="entry name" value="HTH_AraC"/>
</dbReference>
<dbReference type="InterPro" id="IPR035451">
    <property type="entry name" value="Ada-like_dom_sf"/>
</dbReference>
<evidence type="ECO:0000313" key="12">
    <source>
        <dbReference type="EMBL" id="GJE08050.1"/>
    </source>
</evidence>
<evidence type="ECO:0000313" key="13">
    <source>
        <dbReference type="Proteomes" id="UP001055102"/>
    </source>
</evidence>
<dbReference type="Pfam" id="PF12833">
    <property type="entry name" value="HTH_18"/>
    <property type="match status" value="1"/>
</dbReference>
<evidence type="ECO:0000256" key="6">
    <source>
        <dbReference type="ARBA" id="ARBA00023015"/>
    </source>
</evidence>
<keyword evidence="8" id="KW-0804">Transcription</keyword>
<gene>
    <name evidence="12" type="primary">ada</name>
    <name evidence="12" type="ORF">AOPFMNJM_3383</name>
</gene>
<dbReference type="RefSeq" id="WP_238277508.1">
    <property type="nucleotide sequence ID" value="NZ_BPQR01000060.1"/>
</dbReference>
<accession>A0ABQ4SZV0</accession>
<evidence type="ECO:0000256" key="1">
    <source>
        <dbReference type="ARBA" id="ARBA00001286"/>
    </source>
</evidence>
<dbReference type="SUPFAM" id="SSF57884">
    <property type="entry name" value="Ada DNA repair protein, N-terminal domain (N-Ada 10)"/>
    <property type="match status" value="1"/>
</dbReference>
<dbReference type="InterPro" id="IPR016221">
    <property type="entry name" value="Bifunct_regulatory_prot_Ada"/>
</dbReference>
<dbReference type="SUPFAM" id="SSF46767">
    <property type="entry name" value="Methylated DNA-protein cysteine methyltransferase, C-terminal domain"/>
    <property type="match status" value="1"/>
</dbReference>
<organism evidence="12 13">
    <name type="scientific">Methylobacterium jeotgali</name>
    <dbReference type="NCBI Taxonomy" id="381630"/>
    <lineage>
        <taxon>Bacteria</taxon>
        <taxon>Pseudomonadati</taxon>
        <taxon>Pseudomonadota</taxon>
        <taxon>Alphaproteobacteria</taxon>
        <taxon>Hyphomicrobiales</taxon>
        <taxon>Methylobacteriaceae</taxon>
        <taxon>Methylobacterium</taxon>
    </lineage>
</organism>
<protein>
    <submittedName>
        <fullName evidence="12">Bifunctional transcriptional activator/DNA repair enzyme Ada</fullName>
    </submittedName>
</protein>
<dbReference type="SUPFAM" id="SSF46689">
    <property type="entry name" value="Homeodomain-like"/>
    <property type="match status" value="1"/>
</dbReference>
<dbReference type="InterPro" id="IPR014048">
    <property type="entry name" value="MethylDNA_cys_MeTrfase_DNA-bd"/>
</dbReference>
<dbReference type="Gene3D" id="3.40.10.10">
    <property type="entry name" value="DNA Methylphosphotriester Repair Domain"/>
    <property type="match status" value="1"/>
</dbReference>
<evidence type="ECO:0000256" key="3">
    <source>
        <dbReference type="ARBA" id="ARBA00022603"/>
    </source>
</evidence>
<dbReference type="Gene3D" id="1.10.10.60">
    <property type="entry name" value="Homeodomain-like"/>
    <property type="match status" value="1"/>
</dbReference>
<comment type="caution">
    <text evidence="12">The sequence shown here is derived from an EMBL/GenBank/DDBJ whole genome shotgun (WGS) entry which is preliminary data.</text>
</comment>
<dbReference type="Pfam" id="PF01035">
    <property type="entry name" value="DNA_binding_1"/>
    <property type="match status" value="1"/>
</dbReference>
<evidence type="ECO:0000256" key="9">
    <source>
        <dbReference type="ARBA" id="ARBA00023204"/>
    </source>
</evidence>
<dbReference type="InterPro" id="IPR001497">
    <property type="entry name" value="MethylDNA_cys_MeTrfase_AS"/>
</dbReference>
<dbReference type="EMBL" id="BPQR01000060">
    <property type="protein sequence ID" value="GJE08050.1"/>
    <property type="molecule type" value="Genomic_DNA"/>
</dbReference>
<dbReference type="SUPFAM" id="SSF53155">
    <property type="entry name" value="Methylated DNA-protein cysteine methyltransferase domain"/>
    <property type="match status" value="1"/>
</dbReference>
<evidence type="ECO:0000256" key="10">
    <source>
        <dbReference type="ARBA" id="ARBA00049348"/>
    </source>
</evidence>
<keyword evidence="13" id="KW-1185">Reference proteome</keyword>
<dbReference type="Pfam" id="PF02805">
    <property type="entry name" value="Ada_Zn_binding"/>
    <property type="match status" value="1"/>
</dbReference>
<reference evidence="12" key="1">
    <citation type="journal article" date="2021" name="Front. Microbiol.">
        <title>Comprehensive Comparative Genomics and Phenotyping of Methylobacterium Species.</title>
        <authorList>
            <person name="Alessa O."/>
            <person name="Ogura Y."/>
            <person name="Fujitani Y."/>
            <person name="Takami H."/>
            <person name="Hayashi T."/>
            <person name="Sahin N."/>
            <person name="Tani A."/>
        </authorList>
    </citation>
    <scope>NUCLEOTIDE SEQUENCE</scope>
    <source>
        <strain evidence="12">LMG 23639</strain>
    </source>
</reference>
<dbReference type="InterPro" id="IPR036631">
    <property type="entry name" value="MGMT_N_sf"/>
</dbReference>
<dbReference type="SMART" id="SM00342">
    <property type="entry name" value="HTH_ARAC"/>
    <property type="match status" value="1"/>
</dbReference>
<dbReference type="NCBIfam" id="NF011964">
    <property type="entry name" value="PRK15435.1"/>
    <property type="match status" value="1"/>
</dbReference>
<dbReference type="PANTHER" id="PTHR10815:SF14">
    <property type="entry name" value="BIFUNCTIONAL TRANSCRIPTIONAL ACTIVATOR_DNA REPAIR ENZYME ADA"/>
    <property type="match status" value="1"/>
</dbReference>
<keyword evidence="6" id="KW-0805">Transcription regulation</keyword>
<comment type="catalytic activity">
    <reaction evidence="10">
        <text>a 6-O-methyl-2'-deoxyguanosine in DNA + L-cysteinyl-[protein] = S-methyl-L-cysteinyl-[protein] + a 2'-deoxyguanosine in DNA</text>
        <dbReference type="Rhea" id="RHEA:24000"/>
        <dbReference type="Rhea" id="RHEA-COMP:10131"/>
        <dbReference type="Rhea" id="RHEA-COMP:10132"/>
        <dbReference type="Rhea" id="RHEA-COMP:11367"/>
        <dbReference type="Rhea" id="RHEA-COMP:11368"/>
        <dbReference type="ChEBI" id="CHEBI:29950"/>
        <dbReference type="ChEBI" id="CHEBI:82612"/>
        <dbReference type="ChEBI" id="CHEBI:85445"/>
        <dbReference type="ChEBI" id="CHEBI:85448"/>
        <dbReference type="EC" id="2.1.1.63"/>
    </reaction>
</comment>
<keyword evidence="4" id="KW-0808">Transferase</keyword>
<evidence type="ECO:0000256" key="7">
    <source>
        <dbReference type="ARBA" id="ARBA00023159"/>
    </source>
</evidence>
<keyword evidence="5" id="KW-0227">DNA damage</keyword>
<feature type="domain" description="HTH araC/xylS-type" evidence="11">
    <location>
        <begin position="91"/>
        <end position="191"/>
    </location>
</feature>
<comment type="cofactor">
    <cofactor evidence="2">
        <name>Zn(2+)</name>
        <dbReference type="ChEBI" id="CHEBI:29105"/>
    </cofactor>
</comment>
<dbReference type="Proteomes" id="UP001055102">
    <property type="component" value="Unassembled WGS sequence"/>
</dbReference>
<dbReference type="Gene3D" id="3.30.160.70">
    <property type="entry name" value="Methylated DNA-protein cysteine methyltransferase domain"/>
    <property type="match status" value="1"/>
</dbReference>
<dbReference type="InterPro" id="IPR009057">
    <property type="entry name" value="Homeodomain-like_sf"/>
</dbReference>
<dbReference type="Gene3D" id="1.10.10.10">
    <property type="entry name" value="Winged helix-like DNA-binding domain superfamily/Winged helix DNA-binding domain"/>
    <property type="match status" value="1"/>
</dbReference>
<name>A0ABQ4SZV0_9HYPH</name>
<dbReference type="PIRSF" id="PIRSF000409">
    <property type="entry name" value="Ada"/>
    <property type="match status" value="1"/>
</dbReference>
<keyword evidence="7" id="KW-0010">Activator</keyword>
<keyword evidence="9" id="KW-0234">DNA repair</keyword>
<proteinExistence type="predicted"/>
<evidence type="ECO:0000256" key="8">
    <source>
        <dbReference type="ARBA" id="ARBA00023163"/>
    </source>
</evidence>
<evidence type="ECO:0000256" key="4">
    <source>
        <dbReference type="ARBA" id="ARBA00022679"/>
    </source>
</evidence>
<keyword evidence="3" id="KW-0489">Methyltransferase</keyword>
<sequence length="365" mass="38001">MTLALLADPPAAFATEAERRRAVAERDGRADGHFVYAVRSTGVYCRPSCPSRAALPENVGFHASPEAAEAAGFRPCLRCRPNEAGRAERGVRAVALACRAIEEAETPPDLAALGRASGVSPSHLHRLFKGATGVSPRAYARAVRAARAGKGLREGASVTRALHEAGFNAASRFYAEAEDRLGMSPLAYRKGGPGAAIRFAVAPCSLGRVLVAATERGVCAILLGDDPEALRRDLEARFPRAELVAGAGDFEGLVARVVGLVERPEADAALPLDIAGTAFQERVWQALRAIPSGETATYTGIARAIGAPTSARAVARACGANPLAVAVPCHRVVGAGGALSGYRWGLERKRALLAREAAATEADGD</sequence>
<dbReference type="PROSITE" id="PS01124">
    <property type="entry name" value="HTH_ARAC_FAMILY_2"/>
    <property type="match status" value="1"/>
</dbReference>
<comment type="catalytic activity">
    <reaction evidence="1">
        <text>a 4-O-methyl-thymidine in DNA + L-cysteinyl-[protein] = a thymidine in DNA + S-methyl-L-cysteinyl-[protein]</text>
        <dbReference type="Rhea" id="RHEA:53428"/>
        <dbReference type="Rhea" id="RHEA-COMP:10131"/>
        <dbReference type="Rhea" id="RHEA-COMP:10132"/>
        <dbReference type="Rhea" id="RHEA-COMP:13555"/>
        <dbReference type="Rhea" id="RHEA-COMP:13556"/>
        <dbReference type="ChEBI" id="CHEBI:29950"/>
        <dbReference type="ChEBI" id="CHEBI:82612"/>
        <dbReference type="ChEBI" id="CHEBI:137386"/>
        <dbReference type="ChEBI" id="CHEBI:137387"/>
        <dbReference type="EC" id="2.1.1.63"/>
    </reaction>
</comment>
<reference evidence="12" key="2">
    <citation type="submission" date="2021-08" db="EMBL/GenBank/DDBJ databases">
        <authorList>
            <person name="Tani A."/>
            <person name="Ola A."/>
            <person name="Ogura Y."/>
            <person name="Katsura K."/>
            <person name="Hayashi T."/>
        </authorList>
    </citation>
    <scope>NUCLEOTIDE SEQUENCE</scope>
    <source>
        <strain evidence="12">LMG 23639</strain>
    </source>
</reference>
<evidence type="ECO:0000259" key="11">
    <source>
        <dbReference type="PROSITE" id="PS01124"/>
    </source>
</evidence>
<dbReference type="InterPro" id="IPR036217">
    <property type="entry name" value="MethylDNA_cys_MeTrfase_DNAb"/>
</dbReference>